<protein>
    <submittedName>
        <fullName evidence="1">Uncharacterized protein</fullName>
    </submittedName>
</protein>
<proteinExistence type="predicted"/>
<accession>A0A6G9H173</accession>
<reference evidence="1 2" key="1">
    <citation type="submission" date="2020-03" db="EMBL/GenBank/DDBJ databases">
        <title>A novel species.</title>
        <authorList>
            <person name="Gao J."/>
        </authorList>
    </citation>
    <scope>NUCLEOTIDE SEQUENCE [LARGE SCALE GENOMIC DNA]</scope>
    <source>
        <strain evidence="1 2">QMT-12</strain>
    </source>
</reference>
<dbReference type="EMBL" id="CP050177">
    <property type="protein sequence ID" value="QIQ04066.1"/>
    <property type="molecule type" value="Genomic_DNA"/>
</dbReference>
<dbReference type="KEGG" id="slia:HA039_18675"/>
<dbReference type="RefSeq" id="WP_167031104.1">
    <property type="nucleotide sequence ID" value="NZ_CP050177.1"/>
</dbReference>
<sequence length="122" mass="13571">MSYDLAVWEGPRPADDALASRCFTELYDRYIGAREPAVPPVERIAAFVAALLERWRDLTADTEDEDDLSPWSTGPLISEARGPLIYFPVRWSMAVEASAHAAEVASSMGLNCYDPQARQLRP</sequence>
<evidence type="ECO:0000313" key="1">
    <source>
        <dbReference type="EMBL" id="QIQ04066.1"/>
    </source>
</evidence>
<evidence type="ECO:0000313" key="2">
    <source>
        <dbReference type="Proteomes" id="UP000501179"/>
    </source>
</evidence>
<organism evidence="1 2">
    <name type="scientific">Streptomyces liangshanensis</name>
    <dbReference type="NCBI Taxonomy" id="2717324"/>
    <lineage>
        <taxon>Bacteria</taxon>
        <taxon>Bacillati</taxon>
        <taxon>Actinomycetota</taxon>
        <taxon>Actinomycetes</taxon>
        <taxon>Kitasatosporales</taxon>
        <taxon>Streptomycetaceae</taxon>
        <taxon>Streptomyces</taxon>
    </lineage>
</organism>
<name>A0A6G9H173_9ACTN</name>
<keyword evidence="2" id="KW-1185">Reference proteome</keyword>
<gene>
    <name evidence="1" type="ORF">HA039_18675</name>
</gene>
<dbReference type="Proteomes" id="UP000501179">
    <property type="component" value="Chromosome"/>
</dbReference>
<dbReference type="AlphaFoldDB" id="A0A6G9H173"/>